<sequence length="276" mass="30994">MTDYDDIEIPIFAPPDDPSGASPWTARQMLLHVLSPLFNRAVDYAAWTDPGDLIGLDDSDFSVVLNDIAVDGLNVIEAVDLICHTVGWEFREEYSLDGSRLVFFKPSEAFGSVRSESRPTILHTLCAPAPGASVLAAVAERGKMLWSMALTEDISAVVNTPWGLGAPHRFEFTAELVPAWRDGDFFVDVNDPFITDADLQDLSNPNSKIFYRHYHTRGANFRRSVARQWSLNESGAYSVVRYDRGLPFDFRTVIPAKYIRFGDKGNWAPFKRRFLP</sequence>
<organism evidence="1">
    <name type="scientific">marine sediment metagenome</name>
    <dbReference type="NCBI Taxonomy" id="412755"/>
    <lineage>
        <taxon>unclassified sequences</taxon>
        <taxon>metagenomes</taxon>
        <taxon>ecological metagenomes</taxon>
    </lineage>
</organism>
<evidence type="ECO:0000313" key="1">
    <source>
        <dbReference type="EMBL" id="KKK90339.1"/>
    </source>
</evidence>
<feature type="non-terminal residue" evidence="1">
    <location>
        <position position="276"/>
    </location>
</feature>
<protein>
    <submittedName>
        <fullName evidence="1">Uncharacterized protein</fullName>
    </submittedName>
</protein>
<reference evidence="1" key="1">
    <citation type="journal article" date="2015" name="Nature">
        <title>Complex archaea that bridge the gap between prokaryotes and eukaryotes.</title>
        <authorList>
            <person name="Spang A."/>
            <person name="Saw J.H."/>
            <person name="Jorgensen S.L."/>
            <person name="Zaremba-Niedzwiedzka K."/>
            <person name="Martijn J."/>
            <person name="Lind A.E."/>
            <person name="van Eijk R."/>
            <person name="Schleper C."/>
            <person name="Guy L."/>
            <person name="Ettema T.J."/>
        </authorList>
    </citation>
    <scope>NUCLEOTIDE SEQUENCE</scope>
</reference>
<dbReference type="AlphaFoldDB" id="A0A0F9BIB2"/>
<accession>A0A0F9BIB2</accession>
<comment type="caution">
    <text evidence="1">The sequence shown here is derived from an EMBL/GenBank/DDBJ whole genome shotgun (WGS) entry which is preliminary data.</text>
</comment>
<proteinExistence type="predicted"/>
<name>A0A0F9BIB2_9ZZZZ</name>
<gene>
    <name evidence="1" type="ORF">LCGC14_2723970</name>
</gene>
<dbReference type="EMBL" id="LAZR01049144">
    <property type="protein sequence ID" value="KKK90339.1"/>
    <property type="molecule type" value="Genomic_DNA"/>
</dbReference>